<proteinExistence type="predicted"/>
<keyword evidence="2" id="KW-1185">Reference proteome</keyword>
<organism evidence="1 2">
    <name type="scientific">Hygrophoropsis aurantiaca</name>
    <dbReference type="NCBI Taxonomy" id="72124"/>
    <lineage>
        <taxon>Eukaryota</taxon>
        <taxon>Fungi</taxon>
        <taxon>Dikarya</taxon>
        <taxon>Basidiomycota</taxon>
        <taxon>Agaricomycotina</taxon>
        <taxon>Agaricomycetes</taxon>
        <taxon>Agaricomycetidae</taxon>
        <taxon>Boletales</taxon>
        <taxon>Coniophorineae</taxon>
        <taxon>Hygrophoropsidaceae</taxon>
        <taxon>Hygrophoropsis</taxon>
    </lineage>
</organism>
<evidence type="ECO:0000313" key="1">
    <source>
        <dbReference type="EMBL" id="KAH7914924.1"/>
    </source>
</evidence>
<accession>A0ACB8AP11</accession>
<dbReference type="Proteomes" id="UP000790377">
    <property type="component" value="Unassembled WGS sequence"/>
</dbReference>
<sequence length="170" mass="18989">MHPCSAGDPNPCDKGCGRNETLRLSIEDPPISSLPSTKYNQIRFLECALSFRELNTAYRCVLLSSRRNASWAAGTSASSTQGMTSGCSMTYTVLSLTVCSYTACDWSAYTLIWRIFGAFLVSTKLGIFRILFLMLTCRFQPQRLSLSDKPNRPSRIILDVIRNTRISLLL</sequence>
<gene>
    <name evidence="1" type="ORF">BJ138DRAFT_269131</name>
</gene>
<dbReference type="EMBL" id="MU267607">
    <property type="protein sequence ID" value="KAH7914924.1"/>
    <property type="molecule type" value="Genomic_DNA"/>
</dbReference>
<evidence type="ECO:0000313" key="2">
    <source>
        <dbReference type="Proteomes" id="UP000790377"/>
    </source>
</evidence>
<comment type="caution">
    <text evidence="1">The sequence shown here is derived from an EMBL/GenBank/DDBJ whole genome shotgun (WGS) entry which is preliminary data.</text>
</comment>
<name>A0ACB8AP11_9AGAM</name>
<protein>
    <submittedName>
        <fullName evidence="1">Uncharacterized protein</fullName>
    </submittedName>
</protein>
<reference evidence="1" key="1">
    <citation type="journal article" date="2021" name="New Phytol.">
        <title>Evolutionary innovations through gain and loss of genes in the ectomycorrhizal Boletales.</title>
        <authorList>
            <person name="Wu G."/>
            <person name="Miyauchi S."/>
            <person name="Morin E."/>
            <person name="Kuo A."/>
            <person name="Drula E."/>
            <person name="Varga T."/>
            <person name="Kohler A."/>
            <person name="Feng B."/>
            <person name="Cao Y."/>
            <person name="Lipzen A."/>
            <person name="Daum C."/>
            <person name="Hundley H."/>
            <person name="Pangilinan J."/>
            <person name="Johnson J."/>
            <person name="Barry K."/>
            <person name="LaButti K."/>
            <person name="Ng V."/>
            <person name="Ahrendt S."/>
            <person name="Min B."/>
            <person name="Choi I.G."/>
            <person name="Park H."/>
            <person name="Plett J.M."/>
            <person name="Magnuson J."/>
            <person name="Spatafora J.W."/>
            <person name="Nagy L.G."/>
            <person name="Henrissat B."/>
            <person name="Grigoriev I.V."/>
            <person name="Yang Z.L."/>
            <person name="Xu J."/>
            <person name="Martin F.M."/>
        </authorList>
    </citation>
    <scope>NUCLEOTIDE SEQUENCE</scope>
    <source>
        <strain evidence="1">ATCC 28755</strain>
    </source>
</reference>